<keyword evidence="11" id="KW-1185">Reference proteome</keyword>
<evidence type="ECO:0000256" key="6">
    <source>
        <dbReference type="ARBA" id="ARBA00022840"/>
    </source>
</evidence>
<feature type="domain" description="DAGKc" evidence="9">
    <location>
        <begin position="1"/>
        <end position="134"/>
    </location>
</feature>
<dbReference type="GO" id="GO:0005886">
    <property type="term" value="C:plasma membrane"/>
    <property type="evidence" value="ECO:0007669"/>
    <property type="project" value="TreeGrafter"/>
</dbReference>
<evidence type="ECO:0000256" key="4">
    <source>
        <dbReference type="ARBA" id="ARBA00022741"/>
    </source>
</evidence>
<dbReference type="RefSeq" id="WP_184939521.1">
    <property type="nucleotide sequence ID" value="NZ_JACHJV010000001.1"/>
</dbReference>
<evidence type="ECO:0000259" key="9">
    <source>
        <dbReference type="PROSITE" id="PS50146"/>
    </source>
</evidence>
<dbReference type="Proteomes" id="UP000540506">
    <property type="component" value="Unassembled WGS sequence"/>
</dbReference>
<dbReference type="GO" id="GO:0008654">
    <property type="term" value="P:phospholipid biosynthetic process"/>
    <property type="evidence" value="ECO:0007669"/>
    <property type="project" value="UniProtKB-KW"/>
</dbReference>
<evidence type="ECO:0000256" key="2">
    <source>
        <dbReference type="ARBA" id="ARBA00005983"/>
    </source>
</evidence>
<dbReference type="InterPro" id="IPR017438">
    <property type="entry name" value="ATP-NAD_kinase_N"/>
</dbReference>
<evidence type="ECO:0000256" key="7">
    <source>
        <dbReference type="ARBA" id="ARBA00023209"/>
    </source>
</evidence>
<keyword evidence="3" id="KW-0808">Transferase</keyword>
<comment type="cofactor">
    <cofactor evidence="1">
        <name>Mg(2+)</name>
        <dbReference type="ChEBI" id="CHEBI:18420"/>
    </cofactor>
</comment>
<keyword evidence="4" id="KW-0547">Nucleotide-binding</keyword>
<dbReference type="AlphaFoldDB" id="A0A7W7R6M4"/>
<dbReference type="Gene3D" id="2.60.200.40">
    <property type="match status" value="1"/>
</dbReference>
<sequence>MAPATFTAIVNPISGGGHTAARWEPIAMLLRTAGAAVRTVPSHNRAHAIACATTAAERGDVVVAVGGDGMVRDVADGTVRGGGTMAIVAAGRGNDLARTLRLPGVGDPAAVARLLLAAPTRTIDVLEVNGVIAPGNVYIGIDALATRIINAGRGLPALLLYRLAPLRAILSWRAAGYTLTVDGQQRQVRAHTVVIANSGAYGHGLRIVPPAVLDDGLLDVMVVGDGPRAKIIAFMREAKRGTHLHRPEVSVRTARQVTVDADRPIPVCADGDEIAQLPADIRVRPGALTVIAP</sequence>
<dbReference type="GO" id="GO:0004143">
    <property type="term" value="F:ATP-dependent diacylglycerol kinase activity"/>
    <property type="evidence" value="ECO:0007669"/>
    <property type="project" value="TreeGrafter"/>
</dbReference>
<comment type="similarity">
    <text evidence="2">Belongs to the diacylglycerol/lipid kinase family.</text>
</comment>
<keyword evidence="6" id="KW-0067">ATP-binding</keyword>
<keyword evidence="7" id="KW-0594">Phospholipid biosynthesis</keyword>
<dbReference type="InterPro" id="IPR045540">
    <property type="entry name" value="YegS/DAGK_C"/>
</dbReference>
<protein>
    <submittedName>
        <fullName evidence="10">YegS/Rv2252/BmrU family lipid kinase</fullName>
    </submittedName>
</protein>
<dbReference type="InterPro" id="IPR016064">
    <property type="entry name" value="NAD/diacylglycerol_kinase_sf"/>
</dbReference>
<keyword evidence="7" id="KW-0444">Lipid biosynthesis</keyword>
<evidence type="ECO:0000256" key="1">
    <source>
        <dbReference type="ARBA" id="ARBA00001946"/>
    </source>
</evidence>
<dbReference type="PANTHER" id="PTHR12358:SF106">
    <property type="entry name" value="LIPID KINASE YEGS"/>
    <property type="match status" value="1"/>
</dbReference>
<dbReference type="PANTHER" id="PTHR12358">
    <property type="entry name" value="SPHINGOSINE KINASE"/>
    <property type="match status" value="1"/>
</dbReference>
<proteinExistence type="inferred from homology"/>
<dbReference type="SUPFAM" id="SSF111331">
    <property type="entry name" value="NAD kinase/diacylglycerol kinase-like"/>
    <property type="match status" value="1"/>
</dbReference>
<dbReference type="GO" id="GO:0005524">
    <property type="term" value="F:ATP binding"/>
    <property type="evidence" value="ECO:0007669"/>
    <property type="project" value="UniProtKB-KW"/>
</dbReference>
<evidence type="ECO:0000256" key="3">
    <source>
        <dbReference type="ARBA" id="ARBA00022679"/>
    </source>
</evidence>
<evidence type="ECO:0000313" key="11">
    <source>
        <dbReference type="Proteomes" id="UP000540506"/>
    </source>
</evidence>
<reference evidence="10 11" key="1">
    <citation type="submission" date="2020-08" db="EMBL/GenBank/DDBJ databases">
        <title>Sequencing the genomes of 1000 actinobacteria strains.</title>
        <authorList>
            <person name="Klenk H.-P."/>
        </authorList>
    </citation>
    <scope>NUCLEOTIDE SEQUENCE [LARGE SCALE GENOMIC DNA]</scope>
    <source>
        <strain evidence="10 11">DSM 41654</strain>
    </source>
</reference>
<dbReference type="PROSITE" id="PS50146">
    <property type="entry name" value="DAGK"/>
    <property type="match status" value="1"/>
</dbReference>
<dbReference type="EMBL" id="JACHJV010000001">
    <property type="protein sequence ID" value="MBB4926377.1"/>
    <property type="molecule type" value="Genomic_DNA"/>
</dbReference>
<dbReference type="InterPro" id="IPR050187">
    <property type="entry name" value="Lipid_Phosphate_FormReg"/>
</dbReference>
<dbReference type="Gene3D" id="3.40.50.10330">
    <property type="entry name" value="Probable inorganic polyphosphate/atp-NAD kinase, domain 1"/>
    <property type="match status" value="1"/>
</dbReference>
<dbReference type="SMART" id="SM00046">
    <property type="entry name" value="DAGKc"/>
    <property type="match status" value="1"/>
</dbReference>
<dbReference type="Pfam" id="PF19279">
    <property type="entry name" value="YegS_C"/>
    <property type="match status" value="1"/>
</dbReference>
<dbReference type="InterPro" id="IPR001206">
    <property type="entry name" value="Diacylglycerol_kinase_cat_dom"/>
</dbReference>
<keyword evidence="5 10" id="KW-0418">Kinase</keyword>
<name>A0A7W7R6M4_KITKI</name>
<keyword evidence="7" id="KW-0443">Lipid metabolism</keyword>
<evidence type="ECO:0000313" key="10">
    <source>
        <dbReference type="EMBL" id="MBB4926377.1"/>
    </source>
</evidence>
<evidence type="ECO:0000256" key="5">
    <source>
        <dbReference type="ARBA" id="ARBA00022777"/>
    </source>
</evidence>
<dbReference type="Pfam" id="PF00781">
    <property type="entry name" value="DAGK_cat"/>
    <property type="match status" value="1"/>
</dbReference>
<comment type="caution">
    <text evidence="10">The sequence shown here is derived from an EMBL/GenBank/DDBJ whole genome shotgun (WGS) entry which is preliminary data.</text>
</comment>
<evidence type="ECO:0000256" key="8">
    <source>
        <dbReference type="ARBA" id="ARBA00023264"/>
    </source>
</evidence>
<keyword evidence="8" id="KW-1208">Phospholipid metabolism</keyword>
<organism evidence="10 11">
    <name type="scientific">Kitasatospora kifunensis</name>
    <name type="common">Streptomyces kifunensis</name>
    <dbReference type="NCBI Taxonomy" id="58351"/>
    <lineage>
        <taxon>Bacteria</taxon>
        <taxon>Bacillati</taxon>
        <taxon>Actinomycetota</taxon>
        <taxon>Actinomycetes</taxon>
        <taxon>Kitasatosporales</taxon>
        <taxon>Streptomycetaceae</taxon>
        <taxon>Kitasatospora</taxon>
    </lineage>
</organism>
<accession>A0A7W7R6M4</accession>
<gene>
    <name evidence="10" type="ORF">FHR34_005370</name>
</gene>